<evidence type="ECO:0000256" key="1">
    <source>
        <dbReference type="ARBA" id="ARBA00022987"/>
    </source>
</evidence>
<dbReference type="InterPro" id="IPR009430">
    <property type="entry name" value="GvpL/GvpF"/>
</dbReference>
<dbReference type="PANTHER" id="PTHR36852">
    <property type="entry name" value="PROTEIN GVPL 2"/>
    <property type="match status" value="1"/>
</dbReference>
<protein>
    <submittedName>
        <fullName evidence="4">GvpL/GvpF family gas vesicle protein</fullName>
    </submittedName>
</protein>
<dbReference type="Proteomes" id="UP001597045">
    <property type="component" value="Unassembled WGS sequence"/>
</dbReference>
<evidence type="ECO:0000256" key="2">
    <source>
        <dbReference type="ARBA" id="ARBA00035108"/>
    </source>
</evidence>
<sequence length="236" mass="25800">MSLRLHGVVRADHPLPADTSAHLVKWQDLAVVASVLPDTEVVTRADALKHMELLSSLVHEGSVVPLRFGTTAVDEDTIRVDVLQSMGAGLRGQLERFDGVAEVHVYVRFDEDFALNAVLYQLPAVGRAGRTTLAEQISAGERIAQQVVAWRKRQVDALLAPVSELARETSLLPEQEHTQDRRAFLLPLEDLPAVEKRVSTMSAEAWRAEFVGPLPAFSFLATAPAAAAPASSRWGW</sequence>
<name>A0ABW3M9Z1_9PSEU</name>
<proteinExistence type="inferred from homology"/>
<dbReference type="EMBL" id="JBHTIS010000952">
    <property type="protein sequence ID" value="MFD1047157.1"/>
    <property type="molecule type" value="Genomic_DNA"/>
</dbReference>
<dbReference type="Pfam" id="PF06386">
    <property type="entry name" value="GvpL_GvpF"/>
    <property type="match status" value="1"/>
</dbReference>
<comment type="subcellular location">
    <subcellularLocation>
        <location evidence="2">Gas vesicle</location>
    </subcellularLocation>
</comment>
<reference evidence="5" key="1">
    <citation type="journal article" date="2019" name="Int. J. Syst. Evol. Microbiol.">
        <title>The Global Catalogue of Microorganisms (GCM) 10K type strain sequencing project: providing services to taxonomists for standard genome sequencing and annotation.</title>
        <authorList>
            <consortium name="The Broad Institute Genomics Platform"/>
            <consortium name="The Broad Institute Genome Sequencing Center for Infectious Disease"/>
            <person name="Wu L."/>
            <person name="Ma J."/>
        </authorList>
    </citation>
    <scope>NUCLEOTIDE SEQUENCE [LARGE SCALE GENOMIC DNA]</scope>
    <source>
        <strain evidence="5">JCM 31486</strain>
    </source>
</reference>
<accession>A0ABW3M9Z1</accession>
<evidence type="ECO:0000256" key="3">
    <source>
        <dbReference type="ARBA" id="ARBA00035643"/>
    </source>
</evidence>
<dbReference type="PANTHER" id="PTHR36852:SF1">
    <property type="entry name" value="PROTEIN GVPL 2"/>
    <property type="match status" value="1"/>
</dbReference>
<organism evidence="4 5">
    <name type="scientific">Kibdelosporangium lantanae</name>
    <dbReference type="NCBI Taxonomy" id="1497396"/>
    <lineage>
        <taxon>Bacteria</taxon>
        <taxon>Bacillati</taxon>
        <taxon>Actinomycetota</taxon>
        <taxon>Actinomycetes</taxon>
        <taxon>Pseudonocardiales</taxon>
        <taxon>Pseudonocardiaceae</taxon>
        <taxon>Kibdelosporangium</taxon>
    </lineage>
</organism>
<keyword evidence="5" id="KW-1185">Reference proteome</keyword>
<keyword evidence="1" id="KW-0304">Gas vesicle</keyword>
<evidence type="ECO:0000313" key="5">
    <source>
        <dbReference type="Proteomes" id="UP001597045"/>
    </source>
</evidence>
<gene>
    <name evidence="4" type="ORF">ACFQ1S_17190</name>
</gene>
<comment type="caution">
    <text evidence="4">The sequence shown here is derived from an EMBL/GenBank/DDBJ whole genome shotgun (WGS) entry which is preliminary data.</text>
</comment>
<evidence type="ECO:0000313" key="4">
    <source>
        <dbReference type="EMBL" id="MFD1047157.1"/>
    </source>
</evidence>
<comment type="similarity">
    <text evidence="3">Belongs to the gas vesicle GvpF/GvpL family.</text>
</comment>